<dbReference type="InterPro" id="IPR052202">
    <property type="entry name" value="Yeast_MetPath_Reg"/>
</dbReference>
<proteinExistence type="predicted"/>
<dbReference type="PROSITE" id="PS50048">
    <property type="entry name" value="ZN2_CY6_FUNGAL_2"/>
    <property type="match status" value="1"/>
</dbReference>
<evidence type="ECO:0000256" key="4">
    <source>
        <dbReference type="ARBA" id="ARBA00023015"/>
    </source>
</evidence>
<dbReference type="CDD" id="cd00067">
    <property type="entry name" value="GAL4"/>
    <property type="match status" value="1"/>
</dbReference>
<dbReference type="PROSITE" id="PS00463">
    <property type="entry name" value="ZN2_CY6_FUNGAL_1"/>
    <property type="match status" value="1"/>
</dbReference>
<dbReference type="SMART" id="SM00066">
    <property type="entry name" value="GAL4"/>
    <property type="match status" value="1"/>
</dbReference>
<protein>
    <submittedName>
        <fullName evidence="10">Zn(2)-C6 fungal-type DNA-binding domain protein</fullName>
    </submittedName>
</protein>
<feature type="domain" description="Zn(2)-C6 fungal-type" evidence="9">
    <location>
        <begin position="28"/>
        <end position="58"/>
    </location>
</feature>
<evidence type="ECO:0000259" key="9">
    <source>
        <dbReference type="PROSITE" id="PS50048"/>
    </source>
</evidence>
<dbReference type="GO" id="GO:0005634">
    <property type="term" value="C:nucleus"/>
    <property type="evidence" value="ECO:0007669"/>
    <property type="project" value="UniProtKB-SubCell"/>
</dbReference>
<evidence type="ECO:0000256" key="7">
    <source>
        <dbReference type="ARBA" id="ARBA00023242"/>
    </source>
</evidence>
<dbReference type="PANTHER" id="PTHR47782">
    <property type="entry name" value="ZN(II)2CYS6 TRANSCRIPTION FACTOR (EUROFUNG)-RELATED"/>
    <property type="match status" value="1"/>
</dbReference>
<dbReference type="InterPro" id="IPR036864">
    <property type="entry name" value="Zn2-C6_fun-type_DNA-bd_sf"/>
</dbReference>
<dbReference type="GO" id="GO:0000981">
    <property type="term" value="F:DNA-binding transcription factor activity, RNA polymerase II-specific"/>
    <property type="evidence" value="ECO:0007669"/>
    <property type="project" value="InterPro"/>
</dbReference>
<gene>
    <name evidence="10" type="ORF">SPI_08996</name>
</gene>
<organism evidence="10 11">
    <name type="scientific">Niveomyces insectorum RCEF 264</name>
    <dbReference type="NCBI Taxonomy" id="1081102"/>
    <lineage>
        <taxon>Eukaryota</taxon>
        <taxon>Fungi</taxon>
        <taxon>Dikarya</taxon>
        <taxon>Ascomycota</taxon>
        <taxon>Pezizomycotina</taxon>
        <taxon>Sordariomycetes</taxon>
        <taxon>Hypocreomycetidae</taxon>
        <taxon>Hypocreales</taxon>
        <taxon>Cordycipitaceae</taxon>
        <taxon>Niveomyces</taxon>
    </lineage>
</organism>
<reference evidence="10 11" key="1">
    <citation type="journal article" date="2016" name="Genome Biol. Evol.">
        <title>Divergent and convergent evolution of fungal pathogenicity.</title>
        <authorList>
            <person name="Shang Y."/>
            <person name="Xiao G."/>
            <person name="Zheng P."/>
            <person name="Cen K."/>
            <person name="Zhan S."/>
            <person name="Wang C."/>
        </authorList>
    </citation>
    <scope>NUCLEOTIDE SEQUENCE [LARGE SCALE GENOMIC DNA]</scope>
    <source>
        <strain evidence="10 11">RCEF 264</strain>
    </source>
</reference>
<accession>A0A167MHV5</accession>
<comment type="subcellular location">
    <subcellularLocation>
        <location evidence="1">Nucleus</location>
    </subcellularLocation>
</comment>
<evidence type="ECO:0000256" key="3">
    <source>
        <dbReference type="ARBA" id="ARBA00022833"/>
    </source>
</evidence>
<dbReference type="SUPFAM" id="SSF57701">
    <property type="entry name" value="Zn2/Cys6 DNA-binding domain"/>
    <property type="match status" value="1"/>
</dbReference>
<evidence type="ECO:0000256" key="1">
    <source>
        <dbReference type="ARBA" id="ARBA00004123"/>
    </source>
</evidence>
<dbReference type="Gene3D" id="4.10.240.10">
    <property type="entry name" value="Zn(2)-C6 fungal-type DNA-binding domain"/>
    <property type="match status" value="1"/>
</dbReference>
<dbReference type="CDD" id="cd12148">
    <property type="entry name" value="fungal_TF_MHR"/>
    <property type="match status" value="1"/>
</dbReference>
<keyword evidence="6" id="KW-0804">Transcription</keyword>
<comment type="caution">
    <text evidence="10">The sequence shown here is derived from an EMBL/GenBank/DDBJ whole genome shotgun (WGS) entry which is preliminary data.</text>
</comment>
<feature type="region of interest" description="Disordered" evidence="8">
    <location>
        <begin position="1"/>
        <end position="26"/>
    </location>
</feature>
<feature type="compositionally biased region" description="Basic and acidic residues" evidence="8">
    <location>
        <begin position="1"/>
        <end position="19"/>
    </location>
</feature>
<name>A0A167MHV5_9HYPO</name>
<feature type="compositionally biased region" description="Basic and acidic residues" evidence="8">
    <location>
        <begin position="198"/>
        <end position="211"/>
    </location>
</feature>
<dbReference type="GO" id="GO:0045944">
    <property type="term" value="P:positive regulation of transcription by RNA polymerase II"/>
    <property type="evidence" value="ECO:0007669"/>
    <property type="project" value="TreeGrafter"/>
</dbReference>
<dbReference type="GO" id="GO:0043565">
    <property type="term" value="F:sequence-specific DNA binding"/>
    <property type="evidence" value="ECO:0007669"/>
    <property type="project" value="TreeGrafter"/>
</dbReference>
<keyword evidence="11" id="KW-1185">Reference proteome</keyword>
<keyword evidence="3" id="KW-0862">Zinc</keyword>
<dbReference type="Proteomes" id="UP000076874">
    <property type="component" value="Unassembled WGS sequence"/>
</dbReference>
<evidence type="ECO:0000256" key="2">
    <source>
        <dbReference type="ARBA" id="ARBA00022723"/>
    </source>
</evidence>
<keyword evidence="4" id="KW-0805">Transcription regulation</keyword>
<keyword evidence="2" id="KW-0479">Metal-binding</keyword>
<dbReference type="InterPro" id="IPR001138">
    <property type="entry name" value="Zn2Cys6_DnaBD"/>
</dbReference>
<feature type="region of interest" description="Disordered" evidence="8">
    <location>
        <begin position="96"/>
        <end position="124"/>
    </location>
</feature>
<dbReference type="OrthoDB" id="189997at2759"/>
<keyword evidence="5 10" id="KW-0238">DNA-binding</keyword>
<dbReference type="PANTHER" id="PTHR47782:SF12">
    <property type="entry name" value="ZN(II)2CYS6 TRANSCRIPTION FACTOR (EUROFUNG)"/>
    <property type="match status" value="1"/>
</dbReference>
<evidence type="ECO:0000256" key="6">
    <source>
        <dbReference type="ARBA" id="ARBA00023163"/>
    </source>
</evidence>
<evidence type="ECO:0000313" key="10">
    <source>
        <dbReference type="EMBL" id="OAA54377.1"/>
    </source>
</evidence>
<evidence type="ECO:0000256" key="5">
    <source>
        <dbReference type="ARBA" id="ARBA00023125"/>
    </source>
</evidence>
<keyword evidence="7" id="KW-0539">Nucleus</keyword>
<feature type="compositionally biased region" description="Basic and acidic residues" evidence="8">
    <location>
        <begin position="170"/>
        <end position="180"/>
    </location>
</feature>
<dbReference type="Pfam" id="PF00172">
    <property type="entry name" value="Zn_clus"/>
    <property type="match status" value="1"/>
</dbReference>
<feature type="region of interest" description="Disordered" evidence="8">
    <location>
        <begin position="163"/>
        <end position="211"/>
    </location>
</feature>
<evidence type="ECO:0000256" key="8">
    <source>
        <dbReference type="SAM" id="MobiDB-lite"/>
    </source>
</evidence>
<dbReference type="EMBL" id="AZHD01000024">
    <property type="protein sequence ID" value="OAA54377.1"/>
    <property type="molecule type" value="Genomic_DNA"/>
</dbReference>
<dbReference type="GO" id="GO:0008270">
    <property type="term" value="F:zinc ion binding"/>
    <property type="evidence" value="ECO:0007669"/>
    <property type="project" value="InterPro"/>
</dbReference>
<sequence>MDPGRGHDAQDGSPPEERPAKRHRSAVACQRCKNRKQRCNNEFPSCSNCVAAGELCAYGGKQIYPAQYVRSLESHIAHLERSMASADPNMATDHFASTPGRRGYDRQHNQPVTAESPEDAAVSGNTWQPSLEMGVGFVAMSPNSFLGTSSGFPLAKLVKSAINVTSRSSPRRDGLEHRESPAYASAQSSSTTLPAAPSHREGGNAAKKADMPSDDVAESLIDAYFSKVHPKHPFLSKSRIAALNKSRTTLVPAHQMHSSNNRGDRLDHAILHLVYAIGARYLQLANDHSCSPPEVNNSNQ</sequence>
<evidence type="ECO:0000313" key="11">
    <source>
        <dbReference type="Proteomes" id="UP000076874"/>
    </source>
</evidence>
<dbReference type="AlphaFoldDB" id="A0A167MHV5"/>